<dbReference type="GO" id="GO:0003714">
    <property type="term" value="F:transcription corepressor activity"/>
    <property type="evidence" value="ECO:0007669"/>
    <property type="project" value="TreeGrafter"/>
</dbReference>
<feature type="domain" description="DAMP1 SANT/Myb-like" evidence="9">
    <location>
        <begin position="119"/>
        <end position="197"/>
    </location>
</feature>
<comment type="caution">
    <text evidence="10">The sequence shown here is derived from an EMBL/GenBank/DDBJ whole genome shotgun (WGS) entry which is preliminary data.</text>
</comment>
<comment type="subcellular location">
    <subcellularLocation>
        <location evidence="1">Nucleus</location>
    </subcellularLocation>
</comment>
<dbReference type="GO" id="GO:0035267">
    <property type="term" value="C:NuA4 histone acetyltransferase complex"/>
    <property type="evidence" value="ECO:0007669"/>
    <property type="project" value="InterPro"/>
</dbReference>
<keyword evidence="11" id="KW-1185">Reference proteome</keyword>
<dbReference type="GO" id="GO:0000812">
    <property type="term" value="C:Swr1 complex"/>
    <property type="evidence" value="ECO:0007669"/>
    <property type="project" value="TreeGrafter"/>
</dbReference>
<accession>A0AAV8YDH6</accession>
<dbReference type="InterPro" id="IPR027109">
    <property type="entry name" value="Swc4/Dmap1"/>
</dbReference>
<feature type="compositionally biased region" description="Polar residues" evidence="7">
    <location>
        <begin position="262"/>
        <end position="271"/>
    </location>
</feature>
<evidence type="ECO:0000259" key="9">
    <source>
        <dbReference type="Pfam" id="PF16282"/>
    </source>
</evidence>
<dbReference type="Gene3D" id="1.10.10.60">
    <property type="entry name" value="Homeodomain-like"/>
    <property type="match status" value="1"/>
</dbReference>
<dbReference type="GO" id="GO:0006281">
    <property type="term" value="P:DNA repair"/>
    <property type="evidence" value="ECO:0007669"/>
    <property type="project" value="InterPro"/>
</dbReference>
<evidence type="ECO:0000256" key="5">
    <source>
        <dbReference type="ARBA" id="ARBA00023242"/>
    </source>
</evidence>
<dbReference type="FunFam" id="1.10.10.60:FF:000087">
    <property type="entry name" value="DNA methyltransferase 1-associated protein 1"/>
    <property type="match status" value="1"/>
</dbReference>
<keyword evidence="3" id="KW-0805">Transcription regulation</keyword>
<sequence length="447" mass="51744">MADVRDIMELERPSTPEITRETILGADKSKKRTSAAPKVPKRPEGMHREVFALLYNDNKDVPPLFPSDTIGNNGYKQTKVKLGMRKPRKWKWMAFTNPARKDNATFYHWRRPSDEPKEYPFAKFNKKVDVPSYTEVEYQQHLKCDGWTKEETDHLMDLAQRFDLRFIMMTDRYDTEKFCKRSVEDLKERYYKICGILAKLNGEKKIYTYDADHERRRKEQLKKLYERKPEQIEEEQFLLGELKKIEARKKERERKTQDLQKLISQADNQNETPRKTDKKLPKKKITNPARPSRVDTNAAESAGIKFPDYKNSGVSLRSQRMKLPANVGQKKSKGIEQILQEMGLDLNPIPTEDICQHFNELRSDMVLLMELKAALGTCEYELQSLRHQYEALNPGKTLAIPPQLLSNSDTDSKVSTAEIIDVSNPGLSNSSGAIAAPAKHRELNARI</sequence>
<organism evidence="10 11">
    <name type="scientific">Aromia moschata</name>
    <dbReference type="NCBI Taxonomy" id="1265417"/>
    <lineage>
        <taxon>Eukaryota</taxon>
        <taxon>Metazoa</taxon>
        <taxon>Ecdysozoa</taxon>
        <taxon>Arthropoda</taxon>
        <taxon>Hexapoda</taxon>
        <taxon>Insecta</taxon>
        <taxon>Pterygota</taxon>
        <taxon>Neoptera</taxon>
        <taxon>Endopterygota</taxon>
        <taxon>Coleoptera</taxon>
        <taxon>Polyphaga</taxon>
        <taxon>Cucujiformia</taxon>
        <taxon>Chrysomeloidea</taxon>
        <taxon>Cerambycidae</taxon>
        <taxon>Cerambycinae</taxon>
        <taxon>Callichromatini</taxon>
        <taxon>Aromia</taxon>
    </lineage>
</organism>
<dbReference type="AlphaFoldDB" id="A0AAV8YDH6"/>
<dbReference type="GO" id="GO:0006338">
    <property type="term" value="P:chromatin remodeling"/>
    <property type="evidence" value="ECO:0007669"/>
    <property type="project" value="InterPro"/>
</dbReference>
<dbReference type="GO" id="GO:0000122">
    <property type="term" value="P:negative regulation of transcription by RNA polymerase II"/>
    <property type="evidence" value="ECO:0007669"/>
    <property type="project" value="TreeGrafter"/>
</dbReference>
<evidence type="ECO:0000256" key="6">
    <source>
        <dbReference type="ARBA" id="ARBA00067416"/>
    </source>
</evidence>
<dbReference type="InterPro" id="IPR032563">
    <property type="entry name" value="DAMP1_SANT-like"/>
</dbReference>
<dbReference type="Pfam" id="PF05499">
    <property type="entry name" value="DMAP1"/>
    <property type="match status" value="1"/>
</dbReference>
<reference evidence="10" key="1">
    <citation type="journal article" date="2023" name="Insect Mol. Biol.">
        <title>Genome sequencing provides insights into the evolution of gene families encoding plant cell wall-degrading enzymes in longhorned beetles.</title>
        <authorList>
            <person name="Shin N.R."/>
            <person name="Okamura Y."/>
            <person name="Kirsch R."/>
            <person name="Pauchet Y."/>
        </authorList>
    </citation>
    <scope>NUCLEOTIDE SEQUENCE</scope>
    <source>
        <strain evidence="10">AMC_N1</strain>
    </source>
</reference>
<feature type="region of interest" description="Disordered" evidence="7">
    <location>
        <begin position="24"/>
        <end position="43"/>
    </location>
</feature>
<evidence type="ECO:0000259" key="8">
    <source>
        <dbReference type="Pfam" id="PF05499"/>
    </source>
</evidence>
<protein>
    <recommendedName>
        <fullName evidence="6">DNA methyltransferase 1-associated protein 1</fullName>
    </recommendedName>
</protein>
<gene>
    <name evidence="10" type="ORF">NQ318_022762</name>
</gene>
<evidence type="ECO:0000256" key="4">
    <source>
        <dbReference type="ARBA" id="ARBA00023163"/>
    </source>
</evidence>
<evidence type="ECO:0000256" key="3">
    <source>
        <dbReference type="ARBA" id="ARBA00023015"/>
    </source>
</evidence>
<proteinExistence type="predicted"/>
<keyword evidence="5" id="KW-0539">Nucleus</keyword>
<feature type="compositionally biased region" description="Basic and acidic residues" evidence="7">
    <location>
        <begin position="249"/>
        <end position="258"/>
    </location>
</feature>
<evidence type="ECO:0000256" key="1">
    <source>
        <dbReference type="ARBA" id="ARBA00004123"/>
    </source>
</evidence>
<name>A0AAV8YDH6_9CUCU</name>
<feature type="domain" description="DNA methyltransferase 1-associated 1" evidence="8">
    <location>
        <begin position="234"/>
        <end position="398"/>
    </location>
</feature>
<evidence type="ECO:0000256" key="2">
    <source>
        <dbReference type="ARBA" id="ARBA00022853"/>
    </source>
</evidence>
<dbReference type="PANTHER" id="PTHR12855:SF10">
    <property type="entry name" value="DNA METHYLTRANSFERASE 1-ASSOCIATED PROTEIN 1"/>
    <property type="match status" value="1"/>
</dbReference>
<keyword evidence="2" id="KW-0156">Chromatin regulator</keyword>
<evidence type="ECO:0000313" key="11">
    <source>
        <dbReference type="Proteomes" id="UP001162162"/>
    </source>
</evidence>
<dbReference type="PANTHER" id="PTHR12855">
    <property type="entry name" value="DNA METHYLTRANSFERASE 1-ASSOCIATED PROTEIN 1 FAMILY MEMBER"/>
    <property type="match status" value="1"/>
</dbReference>
<feature type="region of interest" description="Disordered" evidence="7">
    <location>
        <begin position="249"/>
        <end position="297"/>
    </location>
</feature>
<dbReference type="Proteomes" id="UP001162162">
    <property type="component" value="Unassembled WGS sequence"/>
</dbReference>
<evidence type="ECO:0000313" key="10">
    <source>
        <dbReference type="EMBL" id="KAJ8949249.1"/>
    </source>
</evidence>
<dbReference type="Pfam" id="PF16282">
    <property type="entry name" value="SANT_DAMP1_like"/>
    <property type="match status" value="1"/>
</dbReference>
<dbReference type="InterPro" id="IPR008468">
    <property type="entry name" value="DMAP1"/>
</dbReference>
<keyword evidence="4" id="KW-0804">Transcription</keyword>
<dbReference type="EMBL" id="JAPWTK010000121">
    <property type="protein sequence ID" value="KAJ8949249.1"/>
    <property type="molecule type" value="Genomic_DNA"/>
</dbReference>
<evidence type="ECO:0000256" key="7">
    <source>
        <dbReference type="SAM" id="MobiDB-lite"/>
    </source>
</evidence>